<dbReference type="AlphaFoldDB" id="A0AA39JTG4"/>
<dbReference type="GO" id="GO:0000981">
    <property type="term" value="F:DNA-binding transcription factor activity, RNA polymerase II-specific"/>
    <property type="evidence" value="ECO:0007669"/>
    <property type="project" value="InterPro"/>
</dbReference>
<feature type="region of interest" description="Disordered" evidence="1">
    <location>
        <begin position="440"/>
        <end position="473"/>
    </location>
</feature>
<gene>
    <name evidence="2" type="ORF">EV420DRAFT_1647382</name>
</gene>
<protein>
    <recommendedName>
        <fullName evidence="4">Zn(2)-C6 fungal-type domain-containing protein</fullName>
    </recommendedName>
</protein>
<dbReference type="InterPro" id="IPR001138">
    <property type="entry name" value="Zn2Cys6_DnaBD"/>
</dbReference>
<name>A0AA39JTG4_ARMTA</name>
<dbReference type="Proteomes" id="UP001175211">
    <property type="component" value="Unassembled WGS sequence"/>
</dbReference>
<accession>A0AA39JTG4</accession>
<evidence type="ECO:0000313" key="3">
    <source>
        <dbReference type="Proteomes" id="UP001175211"/>
    </source>
</evidence>
<feature type="compositionally biased region" description="Acidic residues" evidence="1">
    <location>
        <begin position="440"/>
        <end position="455"/>
    </location>
</feature>
<dbReference type="EMBL" id="JAUEPS010000041">
    <property type="protein sequence ID" value="KAK0448484.1"/>
    <property type="molecule type" value="Genomic_DNA"/>
</dbReference>
<feature type="compositionally biased region" description="Acidic residues" evidence="1">
    <location>
        <begin position="463"/>
        <end position="473"/>
    </location>
</feature>
<evidence type="ECO:0000313" key="2">
    <source>
        <dbReference type="EMBL" id="KAK0448484.1"/>
    </source>
</evidence>
<dbReference type="GO" id="GO:0008270">
    <property type="term" value="F:zinc ion binding"/>
    <property type="evidence" value="ECO:0007669"/>
    <property type="project" value="InterPro"/>
</dbReference>
<sequence>MSTPFYNSLFLLAYLIENPPNSSGSAPLTNDWASEAFTHWSHLDTTWQENEAGFLSEEEWALLEDSLWCVLMDVDMEEVKNSIEDFNSLAAETTEHGVQVDLITMPGSPPASDDERSRTPHPADYLSQEPGLLCSVLEASNSPPLQDYVLEGIAPSLSTESIVEDTPTRSLHPHVQGHAVMALEVSGSTDAIISCAYGLGTSTVRYVDWRLLAAEGIPEEEVVIPAKHRRVEDSPPQLTAEEKGKGHAMASSSTPGLRRGCPHNIHEESASVTHKHGGLGEPIPKNAREIQSPDLRPIDLIIPDQDFGDYLGCQGTYFRCDIAHKFGHFMSTPCDACKKAKAQCCSVQSASTKCARCAIHKHDCLVDVNHEVNILEWVFVPQPSIVTEICEFLRRIHQEACRINASDRPIPSLHRAAHLDNANLVSELFEKAIVQNESLIDDEAIESNGEGEEGDDKAKESNGEGEDLDELED</sequence>
<dbReference type="GeneID" id="85361583"/>
<reference evidence="2" key="1">
    <citation type="submission" date="2023-06" db="EMBL/GenBank/DDBJ databases">
        <authorList>
            <consortium name="Lawrence Berkeley National Laboratory"/>
            <person name="Ahrendt S."/>
            <person name="Sahu N."/>
            <person name="Indic B."/>
            <person name="Wong-Bajracharya J."/>
            <person name="Merenyi Z."/>
            <person name="Ke H.-M."/>
            <person name="Monk M."/>
            <person name="Kocsube S."/>
            <person name="Drula E."/>
            <person name="Lipzen A."/>
            <person name="Balint B."/>
            <person name="Henrissat B."/>
            <person name="Andreopoulos B."/>
            <person name="Martin F.M."/>
            <person name="Harder C.B."/>
            <person name="Rigling D."/>
            <person name="Ford K.L."/>
            <person name="Foster G.D."/>
            <person name="Pangilinan J."/>
            <person name="Papanicolaou A."/>
            <person name="Barry K."/>
            <person name="LaButti K."/>
            <person name="Viragh M."/>
            <person name="Koriabine M."/>
            <person name="Yan M."/>
            <person name="Riley R."/>
            <person name="Champramary S."/>
            <person name="Plett K.L."/>
            <person name="Tsai I.J."/>
            <person name="Slot J."/>
            <person name="Sipos G."/>
            <person name="Plett J."/>
            <person name="Nagy L.G."/>
            <person name="Grigoriev I.V."/>
        </authorList>
    </citation>
    <scope>NUCLEOTIDE SEQUENCE</scope>
    <source>
        <strain evidence="2">CCBAS 213</strain>
    </source>
</reference>
<proteinExistence type="predicted"/>
<evidence type="ECO:0008006" key="4">
    <source>
        <dbReference type="Google" id="ProtNLM"/>
    </source>
</evidence>
<evidence type="ECO:0000256" key="1">
    <source>
        <dbReference type="SAM" id="MobiDB-lite"/>
    </source>
</evidence>
<feature type="region of interest" description="Disordered" evidence="1">
    <location>
        <begin position="230"/>
        <end position="263"/>
    </location>
</feature>
<comment type="caution">
    <text evidence="2">The sequence shown here is derived from an EMBL/GenBank/DDBJ whole genome shotgun (WGS) entry which is preliminary data.</text>
</comment>
<keyword evidence="3" id="KW-1185">Reference proteome</keyword>
<organism evidence="2 3">
    <name type="scientific">Armillaria tabescens</name>
    <name type="common">Ringless honey mushroom</name>
    <name type="synonym">Agaricus tabescens</name>
    <dbReference type="NCBI Taxonomy" id="1929756"/>
    <lineage>
        <taxon>Eukaryota</taxon>
        <taxon>Fungi</taxon>
        <taxon>Dikarya</taxon>
        <taxon>Basidiomycota</taxon>
        <taxon>Agaricomycotina</taxon>
        <taxon>Agaricomycetes</taxon>
        <taxon>Agaricomycetidae</taxon>
        <taxon>Agaricales</taxon>
        <taxon>Marasmiineae</taxon>
        <taxon>Physalacriaceae</taxon>
        <taxon>Desarmillaria</taxon>
    </lineage>
</organism>
<dbReference type="CDD" id="cd00067">
    <property type="entry name" value="GAL4"/>
    <property type="match status" value="1"/>
</dbReference>
<dbReference type="RefSeq" id="XP_060326589.1">
    <property type="nucleotide sequence ID" value="XM_060478035.1"/>
</dbReference>